<sequence length="79" mass="8911">MVTCPICNELLQELTSVHCMTRHGMTKSSVIAQYGKPKRLFLTFAADSTIATPTISPRDFLDSQLLSDRLLSKTRKFHI</sequence>
<evidence type="ECO:0000313" key="1">
    <source>
        <dbReference type="EMBL" id="GLV12563.1"/>
    </source>
</evidence>
<gene>
    <name evidence="1" type="ORF">Heshes_02470</name>
    <name evidence="2" type="ORF">SAMN04489725_104249</name>
</gene>
<organism evidence="2 3">
    <name type="scientific">Alicyclobacillus hesperidum</name>
    <dbReference type="NCBI Taxonomy" id="89784"/>
    <lineage>
        <taxon>Bacteria</taxon>
        <taxon>Bacillati</taxon>
        <taxon>Bacillota</taxon>
        <taxon>Bacilli</taxon>
        <taxon>Bacillales</taxon>
        <taxon>Alicyclobacillaceae</taxon>
        <taxon>Alicyclobacillus</taxon>
    </lineage>
</organism>
<reference evidence="1" key="3">
    <citation type="submission" date="2023-02" db="EMBL/GenBank/DDBJ databases">
        <title>Proposal of a novel subspecies: Alicyclobacillus hesperidum subspecies aegle.</title>
        <authorList>
            <person name="Goto K."/>
            <person name="Fujii T."/>
            <person name="Yasui K."/>
            <person name="Mochida K."/>
            <person name="Kato-Tanaka Y."/>
            <person name="Morohoshi S."/>
            <person name="An S.Y."/>
            <person name="Kasai H."/>
            <person name="Yokota A."/>
        </authorList>
    </citation>
    <scope>NUCLEOTIDE SEQUENCE</scope>
    <source>
        <strain evidence="1">DSM 12766</strain>
    </source>
</reference>
<keyword evidence="3" id="KW-1185">Reference proteome</keyword>
<dbReference type="EMBL" id="BSRA01000001">
    <property type="protein sequence ID" value="GLV12563.1"/>
    <property type="molecule type" value="Genomic_DNA"/>
</dbReference>
<proteinExistence type="predicted"/>
<dbReference type="Proteomes" id="UP001157137">
    <property type="component" value="Unassembled WGS sequence"/>
</dbReference>
<dbReference type="EMBL" id="FNOJ01000004">
    <property type="protein sequence ID" value="SDW35184.1"/>
    <property type="molecule type" value="Genomic_DNA"/>
</dbReference>
<evidence type="ECO:0000313" key="2">
    <source>
        <dbReference type="EMBL" id="SDW35184.1"/>
    </source>
</evidence>
<dbReference type="Proteomes" id="UP000182589">
    <property type="component" value="Unassembled WGS sequence"/>
</dbReference>
<reference evidence="3" key="1">
    <citation type="submission" date="2016-10" db="EMBL/GenBank/DDBJ databases">
        <authorList>
            <person name="Varghese N."/>
        </authorList>
    </citation>
    <scope>NUCLEOTIDE SEQUENCE [LARGE SCALE GENOMIC DNA]</scope>
    <source>
        <strain evidence="3">DSM 12489</strain>
    </source>
</reference>
<protein>
    <submittedName>
        <fullName evidence="2">Uncharacterized protein</fullName>
    </submittedName>
</protein>
<accession>A0A1H2SW06</accession>
<evidence type="ECO:0000313" key="3">
    <source>
        <dbReference type="Proteomes" id="UP000182589"/>
    </source>
</evidence>
<name>A0A1H2SW06_9BACL</name>
<reference evidence="2" key="2">
    <citation type="submission" date="2016-10" db="EMBL/GenBank/DDBJ databases">
        <authorList>
            <person name="de Groot N.N."/>
        </authorList>
    </citation>
    <scope>NUCLEOTIDE SEQUENCE [LARGE SCALE GENOMIC DNA]</scope>
    <source>
        <strain evidence="2">DSM 12489</strain>
    </source>
</reference>
<dbReference type="AlphaFoldDB" id="A0A1H2SW06"/>